<dbReference type="Pfam" id="PF09832">
    <property type="entry name" value="DUF2059"/>
    <property type="match status" value="1"/>
</dbReference>
<dbReference type="Proteomes" id="UP000219439">
    <property type="component" value="Unassembled WGS sequence"/>
</dbReference>
<evidence type="ECO:0000256" key="1">
    <source>
        <dbReference type="SAM" id="SignalP"/>
    </source>
</evidence>
<dbReference type="OrthoDB" id="5327699at2"/>
<gene>
    <name evidence="3" type="ORF">SAMN06265368_0798</name>
</gene>
<sequence>MKSTLRATLVAGLVVIGAMAVGAQAQSATDGKKDTHLQAAIAVVEATNTLPKYEDQIDLIKKNAKVWLIRQNPALEKVISESVEKQAKVLSSNENLLLDNVATVWASYFSEEELKELQVFFKSEVGQKLGSYQARIIGESIGSVQKISQTLTAGLVNSVKEDLGKKGHKF</sequence>
<evidence type="ECO:0000259" key="2">
    <source>
        <dbReference type="Pfam" id="PF09832"/>
    </source>
</evidence>
<feature type="domain" description="DUF2059" evidence="2">
    <location>
        <begin position="99"/>
        <end position="151"/>
    </location>
</feature>
<protein>
    <recommendedName>
        <fullName evidence="2">DUF2059 domain-containing protein</fullName>
    </recommendedName>
</protein>
<reference evidence="3 4" key="1">
    <citation type="submission" date="2017-09" db="EMBL/GenBank/DDBJ databases">
        <authorList>
            <person name="Ehlers B."/>
            <person name="Leendertz F.H."/>
        </authorList>
    </citation>
    <scope>NUCLEOTIDE SEQUENCE [LARGE SCALE GENOMIC DNA]</scope>
    <source>
        <strain evidence="3 4">DSM 18289</strain>
    </source>
</reference>
<accession>A0A285NCV6</accession>
<dbReference type="AlphaFoldDB" id="A0A285NCV6"/>
<dbReference type="InterPro" id="IPR018637">
    <property type="entry name" value="DUF2059"/>
</dbReference>
<keyword evidence="4" id="KW-1185">Reference proteome</keyword>
<feature type="chain" id="PRO_5013284271" description="DUF2059 domain-containing protein" evidence="1">
    <location>
        <begin position="26"/>
        <end position="170"/>
    </location>
</feature>
<proteinExistence type="predicted"/>
<evidence type="ECO:0000313" key="3">
    <source>
        <dbReference type="EMBL" id="SNZ07280.1"/>
    </source>
</evidence>
<organism evidence="3 4">
    <name type="scientific">Cohaesibacter gelatinilyticus</name>
    <dbReference type="NCBI Taxonomy" id="372072"/>
    <lineage>
        <taxon>Bacteria</taxon>
        <taxon>Pseudomonadati</taxon>
        <taxon>Pseudomonadota</taxon>
        <taxon>Alphaproteobacteria</taxon>
        <taxon>Hyphomicrobiales</taxon>
        <taxon>Cohaesibacteraceae</taxon>
    </lineage>
</organism>
<name>A0A285NCV6_9HYPH</name>
<dbReference type="RefSeq" id="WP_097152087.1">
    <property type="nucleotide sequence ID" value="NZ_OBEL01000001.1"/>
</dbReference>
<keyword evidence="1" id="KW-0732">Signal</keyword>
<feature type="signal peptide" evidence="1">
    <location>
        <begin position="1"/>
        <end position="25"/>
    </location>
</feature>
<evidence type="ECO:0000313" key="4">
    <source>
        <dbReference type="Proteomes" id="UP000219439"/>
    </source>
</evidence>
<dbReference type="EMBL" id="OBEL01000001">
    <property type="protein sequence ID" value="SNZ07280.1"/>
    <property type="molecule type" value="Genomic_DNA"/>
</dbReference>